<feature type="compositionally biased region" description="Acidic residues" evidence="2">
    <location>
        <begin position="66"/>
        <end position="78"/>
    </location>
</feature>
<sequence length="551" mass="60281">MCRGSARPSRAHTRARRVRTTPAAIMAAADASEAPPRRGDAEMDAIAEEEPAVAGPSTADEREPRDDDADDENEEETPDALFAMLTPAFLEHKSRASLDAEEAHGLARMLAEVSDEGIAETQVDGALALARNVIRAFLRANAEGASSSDDATTRRSRAKPKKRTPEPSPQNDVAVTSYVPSTAASAHEVARAAATARAHESEIRALEMKHAAKLDALADDLAETEAHCAALATDNARLEDAMTRAMEDAAAARRGGHGGMIARGPGAATPTTTSPGTERARRAELDAAADAVDAADAEAERAREECLALREQLRDAREEAVRATRRKETIERARLTQFADQAEKDARVDALRKQLKATRKALTAQREETETALRELKAVNDFAEQREVERLIEVRKEAREKGKENLRSATHVEAAFRAKCVKGMQDMLEVNKKLEARVLQERERRVTAEAEVGQLKRTLTFQRTVGAMQSFMRRGRVEDVEDEGAARILDDAATVIQRRYRGIAGRKKAREMCREIFEEDSPYDEHDGVDATIKDLVDATVERALARAGDA</sequence>
<feature type="coiled-coil region" evidence="1">
    <location>
        <begin position="285"/>
        <end position="386"/>
    </location>
</feature>
<feature type="compositionally biased region" description="Low complexity" evidence="2">
    <location>
        <begin position="20"/>
        <end position="34"/>
    </location>
</feature>
<dbReference type="GeneID" id="9682500"/>
<dbReference type="KEGG" id="mpp:MICPUCDRAFT_62702"/>
<dbReference type="RefSeq" id="XP_003057061.1">
    <property type="nucleotide sequence ID" value="XM_003057015.1"/>
</dbReference>
<name>C1MN85_MICPC</name>
<dbReference type="AlphaFoldDB" id="C1MN85"/>
<organism evidence="4">
    <name type="scientific">Micromonas pusilla (strain CCMP1545)</name>
    <name type="common">Picoplanktonic green alga</name>
    <dbReference type="NCBI Taxonomy" id="564608"/>
    <lineage>
        <taxon>Eukaryota</taxon>
        <taxon>Viridiplantae</taxon>
        <taxon>Chlorophyta</taxon>
        <taxon>Mamiellophyceae</taxon>
        <taxon>Mamiellales</taxon>
        <taxon>Mamiellaceae</taxon>
        <taxon>Micromonas</taxon>
    </lineage>
</organism>
<evidence type="ECO:0000313" key="4">
    <source>
        <dbReference type="Proteomes" id="UP000001876"/>
    </source>
</evidence>
<keyword evidence="4" id="KW-1185">Reference proteome</keyword>
<reference evidence="3 4" key="1">
    <citation type="journal article" date="2009" name="Science">
        <title>Green evolution and dynamic adaptations revealed by genomes of the marine picoeukaryotes Micromonas.</title>
        <authorList>
            <person name="Worden A.Z."/>
            <person name="Lee J.H."/>
            <person name="Mock T."/>
            <person name="Rouze P."/>
            <person name="Simmons M.P."/>
            <person name="Aerts A.L."/>
            <person name="Allen A.E."/>
            <person name="Cuvelier M.L."/>
            <person name="Derelle E."/>
            <person name="Everett M.V."/>
            <person name="Foulon E."/>
            <person name="Grimwood J."/>
            <person name="Gundlach H."/>
            <person name="Henrissat B."/>
            <person name="Napoli C."/>
            <person name="McDonald S.M."/>
            <person name="Parker M.S."/>
            <person name="Rombauts S."/>
            <person name="Salamov A."/>
            <person name="Von Dassow P."/>
            <person name="Badger J.H."/>
            <person name="Coutinho P.M."/>
            <person name="Demir E."/>
            <person name="Dubchak I."/>
            <person name="Gentemann C."/>
            <person name="Eikrem W."/>
            <person name="Gready J.E."/>
            <person name="John U."/>
            <person name="Lanier W."/>
            <person name="Lindquist E.A."/>
            <person name="Lucas S."/>
            <person name="Mayer K.F."/>
            <person name="Moreau H."/>
            <person name="Not F."/>
            <person name="Otillar R."/>
            <person name="Panaud O."/>
            <person name="Pangilinan J."/>
            <person name="Paulsen I."/>
            <person name="Piegu B."/>
            <person name="Poliakov A."/>
            <person name="Robbens S."/>
            <person name="Schmutz J."/>
            <person name="Toulza E."/>
            <person name="Wyss T."/>
            <person name="Zelensky A."/>
            <person name="Zhou K."/>
            <person name="Armbrust E.V."/>
            <person name="Bhattacharya D."/>
            <person name="Goodenough U.W."/>
            <person name="Van de Peer Y."/>
            <person name="Grigoriev I.V."/>
        </authorList>
    </citation>
    <scope>NUCLEOTIDE SEQUENCE [LARGE SCALE GENOMIC DNA]</scope>
    <source>
        <strain evidence="3 4">CCMP1545</strain>
    </source>
</reference>
<feature type="region of interest" description="Disordered" evidence="2">
    <location>
        <begin position="143"/>
        <end position="175"/>
    </location>
</feature>
<gene>
    <name evidence="3" type="ORF">MICPUCDRAFT_62702</name>
</gene>
<dbReference type="OMA" id="EMCREIF"/>
<feature type="region of interest" description="Disordered" evidence="2">
    <location>
        <begin position="255"/>
        <end position="276"/>
    </location>
</feature>
<accession>C1MN85</accession>
<feature type="compositionally biased region" description="Acidic residues" evidence="2">
    <location>
        <begin position="42"/>
        <end position="51"/>
    </location>
</feature>
<dbReference type="Proteomes" id="UP000001876">
    <property type="component" value="Unassembled WGS sequence"/>
</dbReference>
<evidence type="ECO:0000256" key="1">
    <source>
        <dbReference type="SAM" id="Coils"/>
    </source>
</evidence>
<protein>
    <submittedName>
        <fullName evidence="3">Predicted protein</fullName>
    </submittedName>
</protein>
<evidence type="ECO:0000256" key="2">
    <source>
        <dbReference type="SAM" id="MobiDB-lite"/>
    </source>
</evidence>
<feature type="region of interest" description="Disordered" evidence="2">
    <location>
        <begin position="1"/>
        <end position="79"/>
    </location>
</feature>
<evidence type="ECO:0000313" key="3">
    <source>
        <dbReference type="EMBL" id="EEH58706.1"/>
    </source>
</evidence>
<feature type="compositionally biased region" description="Basic residues" evidence="2">
    <location>
        <begin position="9"/>
        <end position="19"/>
    </location>
</feature>
<feature type="coiled-coil region" evidence="1">
    <location>
        <begin position="189"/>
        <end position="241"/>
    </location>
</feature>
<dbReference type="EMBL" id="GG663737">
    <property type="protein sequence ID" value="EEH58706.1"/>
    <property type="molecule type" value="Genomic_DNA"/>
</dbReference>
<feature type="coiled-coil region" evidence="1">
    <location>
        <begin position="424"/>
        <end position="451"/>
    </location>
</feature>
<dbReference type="PROSITE" id="PS50096">
    <property type="entry name" value="IQ"/>
    <property type="match status" value="1"/>
</dbReference>
<keyword evidence="1" id="KW-0175">Coiled coil</keyword>
<proteinExistence type="predicted"/>
<feature type="compositionally biased region" description="Low complexity" evidence="2">
    <location>
        <begin position="260"/>
        <end position="276"/>
    </location>
</feature>